<evidence type="ECO:0000259" key="6">
    <source>
        <dbReference type="PROSITE" id="PS50949"/>
    </source>
</evidence>
<evidence type="ECO:0000313" key="8">
    <source>
        <dbReference type="Proteomes" id="UP001149140"/>
    </source>
</evidence>
<dbReference type="Pfam" id="PF00155">
    <property type="entry name" value="Aminotran_1_2"/>
    <property type="match status" value="1"/>
</dbReference>
<feature type="domain" description="HTH gntR-type" evidence="6">
    <location>
        <begin position="9"/>
        <end position="77"/>
    </location>
</feature>
<dbReference type="GO" id="GO:0030170">
    <property type="term" value="F:pyridoxal phosphate binding"/>
    <property type="evidence" value="ECO:0007669"/>
    <property type="project" value="InterPro"/>
</dbReference>
<comment type="similarity">
    <text evidence="1">In the C-terminal section; belongs to the class-I pyridoxal-phosphate-dependent aminotransferase family.</text>
</comment>
<dbReference type="PANTHER" id="PTHR46577">
    <property type="entry name" value="HTH-TYPE TRANSCRIPTIONAL REGULATORY PROTEIN GABR"/>
    <property type="match status" value="1"/>
</dbReference>
<dbReference type="Pfam" id="PF00392">
    <property type="entry name" value="GntR"/>
    <property type="match status" value="1"/>
</dbReference>
<dbReference type="InterPro" id="IPR036390">
    <property type="entry name" value="WH_DNA-bd_sf"/>
</dbReference>
<evidence type="ECO:0000256" key="4">
    <source>
        <dbReference type="ARBA" id="ARBA00023125"/>
    </source>
</evidence>
<evidence type="ECO:0000256" key="1">
    <source>
        <dbReference type="ARBA" id="ARBA00005384"/>
    </source>
</evidence>
<protein>
    <submittedName>
        <fullName evidence="7">PLP-dependent aminotransferase family protein</fullName>
    </submittedName>
</protein>
<dbReference type="GO" id="GO:0003677">
    <property type="term" value="F:DNA binding"/>
    <property type="evidence" value="ECO:0007669"/>
    <property type="project" value="UniProtKB-KW"/>
</dbReference>
<dbReference type="PANTHER" id="PTHR46577:SF1">
    <property type="entry name" value="HTH-TYPE TRANSCRIPTIONAL REGULATORY PROTEIN GABR"/>
    <property type="match status" value="1"/>
</dbReference>
<dbReference type="EMBL" id="JAPDOD010000001">
    <property type="protein sequence ID" value="MDA0158680.1"/>
    <property type="molecule type" value="Genomic_DNA"/>
</dbReference>
<name>A0A9X3MM74_9ACTN</name>
<dbReference type="SUPFAM" id="SSF46785">
    <property type="entry name" value="Winged helix' DNA-binding domain"/>
    <property type="match status" value="1"/>
</dbReference>
<dbReference type="Gene3D" id="1.10.10.10">
    <property type="entry name" value="Winged helix-like DNA-binding domain superfamily/Winged helix DNA-binding domain"/>
    <property type="match status" value="1"/>
</dbReference>
<accession>A0A9X3MM74</accession>
<dbReference type="InterPro" id="IPR051446">
    <property type="entry name" value="HTH_trans_reg/aminotransferase"/>
</dbReference>
<dbReference type="GO" id="GO:0003700">
    <property type="term" value="F:DNA-binding transcription factor activity"/>
    <property type="evidence" value="ECO:0007669"/>
    <property type="project" value="InterPro"/>
</dbReference>
<organism evidence="7 8">
    <name type="scientific">Solirubrobacter ginsenosidimutans</name>
    <dbReference type="NCBI Taxonomy" id="490573"/>
    <lineage>
        <taxon>Bacteria</taxon>
        <taxon>Bacillati</taxon>
        <taxon>Actinomycetota</taxon>
        <taxon>Thermoleophilia</taxon>
        <taxon>Solirubrobacterales</taxon>
        <taxon>Solirubrobacteraceae</taxon>
        <taxon>Solirubrobacter</taxon>
    </lineage>
</organism>
<dbReference type="InterPro" id="IPR015424">
    <property type="entry name" value="PyrdxlP-dep_Trfase"/>
</dbReference>
<reference evidence="7" key="1">
    <citation type="submission" date="2022-10" db="EMBL/GenBank/DDBJ databases">
        <title>The WGS of Solirubrobacter ginsenosidimutans DSM 21036.</title>
        <authorList>
            <person name="Jiang Z."/>
        </authorList>
    </citation>
    <scope>NUCLEOTIDE SEQUENCE</scope>
    <source>
        <strain evidence="7">DSM 21036</strain>
    </source>
</reference>
<dbReference type="CDD" id="cd00609">
    <property type="entry name" value="AAT_like"/>
    <property type="match status" value="1"/>
</dbReference>
<dbReference type="Proteomes" id="UP001149140">
    <property type="component" value="Unassembled WGS sequence"/>
</dbReference>
<comment type="caution">
    <text evidence="7">The sequence shown here is derived from an EMBL/GenBank/DDBJ whole genome shotgun (WGS) entry which is preliminary data.</text>
</comment>
<keyword evidence="8" id="KW-1185">Reference proteome</keyword>
<keyword evidence="2" id="KW-0663">Pyridoxal phosphate</keyword>
<evidence type="ECO:0000256" key="5">
    <source>
        <dbReference type="ARBA" id="ARBA00023163"/>
    </source>
</evidence>
<dbReference type="CDD" id="cd07377">
    <property type="entry name" value="WHTH_GntR"/>
    <property type="match status" value="1"/>
</dbReference>
<dbReference type="InterPro" id="IPR004839">
    <property type="entry name" value="Aminotransferase_I/II_large"/>
</dbReference>
<proteinExistence type="inferred from homology"/>
<keyword evidence="3" id="KW-0805">Transcription regulation</keyword>
<dbReference type="PROSITE" id="PS50949">
    <property type="entry name" value="HTH_GNTR"/>
    <property type="match status" value="1"/>
</dbReference>
<keyword evidence="7" id="KW-0032">Aminotransferase</keyword>
<sequence>MDIDRGGGRGLRAGLEETLREAIRSGRLVAGTRLPPSRALARDLGISRGTVVQAYGQLVAEGWLSGQRGSGTVVARTAAPGSSGGERREAMPTRWRFDMRPGRPDPSSFPRGEWLRALKQAFAIAPDDAFGYGSPQGRLELRTELASYLARARGLRVTAGDLLVTTGFTQSLVLMARTLAATGVRRVAVEAQSMALHREILRAAGHELVAIGVDADGARTHELESIDAGAVLLTPNRQHPTGATLSAARRLQLLRWARSRGAIVIEDDYDGEFRYDGRPIGPLQGLDPGVVAYGGTTSKTLAPGVRLGWLAVPGDLREAVMAEKRRADWHAGALDQLAFAELLRTNKYDGHVRRMRLHYQRRRDAVLAAVHPGLRVLGGAAGLNLLIPLEDPLQEAAILSAARLEGLGLGGLIADGFCEPPDSAGVIVGYAAAPRHAFDRAVETLASVLGRQ</sequence>
<dbReference type="Gene3D" id="3.40.640.10">
    <property type="entry name" value="Type I PLP-dependent aspartate aminotransferase-like (Major domain)"/>
    <property type="match status" value="1"/>
</dbReference>
<keyword evidence="5" id="KW-0804">Transcription</keyword>
<keyword evidence="4" id="KW-0238">DNA-binding</keyword>
<gene>
    <name evidence="7" type="ORF">OM076_00265</name>
</gene>
<evidence type="ECO:0000313" key="7">
    <source>
        <dbReference type="EMBL" id="MDA0158680.1"/>
    </source>
</evidence>
<dbReference type="PRINTS" id="PR00035">
    <property type="entry name" value="HTHGNTR"/>
</dbReference>
<dbReference type="SUPFAM" id="SSF53383">
    <property type="entry name" value="PLP-dependent transferases"/>
    <property type="match status" value="1"/>
</dbReference>
<dbReference type="GO" id="GO:0008483">
    <property type="term" value="F:transaminase activity"/>
    <property type="evidence" value="ECO:0007669"/>
    <property type="project" value="UniProtKB-KW"/>
</dbReference>
<dbReference type="InterPro" id="IPR000524">
    <property type="entry name" value="Tscrpt_reg_HTH_GntR"/>
</dbReference>
<dbReference type="InterPro" id="IPR015421">
    <property type="entry name" value="PyrdxlP-dep_Trfase_major"/>
</dbReference>
<keyword evidence="7" id="KW-0808">Transferase</keyword>
<dbReference type="AlphaFoldDB" id="A0A9X3MM74"/>
<evidence type="ECO:0000256" key="2">
    <source>
        <dbReference type="ARBA" id="ARBA00022898"/>
    </source>
</evidence>
<dbReference type="SMART" id="SM00345">
    <property type="entry name" value="HTH_GNTR"/>
    <property type="match status" value="1"/>
</dbReference>
<dbReference type="InterPro" id="IPR036388">
    <property type="entry name" value="WH-like_DNA-bd_sf"/>
</dbReference>
<evidence type="ECO:0000256" key="3">
    <source>
        <dbReference type="ARBA" id="ARBA00023015"/>
    </source>
</evidence>